<dbReference type="InterPro" id="IPR032675">
    <property type="entry name" value="LRR_dom_sf"/>
</dbReference>
<dbReference type="AlphaFoldDB" id="A0A7C9DYG2"/>
<name>A0A7C9DYG2_OPUST</name>
<sequence>MGWSIQPEILVLQFLLLLHFSDGLTNPKDVAAINSLYAAFGTPKLPGWVLTGGDPCAEAWQGVQCDTTNIISIILVGANLGGGLGNNLGSFTSIETMLFFFQIITSLEASQALYHLLPV</sequence>
<evidence type="ECO:0000256" key="3">
    <source>
        <dbReference type="SAM" id="SignalP"/>
    </source>
</evidence>
<keyword evidence="1" id="KW-0433">Leucine-rich repeat</keyword>
<protein>
    <submittedName>
        <fullName evidence="5">Receptor protein serine/threonine kinase</fullName>
        <ecNumber evidence="5">2.7.11.30</ecNumber>
    </submittedName>
</protein>
<organism evidence="5">
    <name type="scientific">Opuntia streptacantha</name>
    <name type="common">Prickly pear cactus</name>
    <name type="synonym">Opuntia cardona</name>
    <dbReference type="NCBI Taxonomy" id="393608"/>
    <lineage>
        <taxon>Eukaryota</taxon>
        <taxon>Viridiplantae</taxon>
        <taxon>Streptophyta</taxon>
        <taxon>Embryophyta</taxon>
        <taxon>Tracheophyta</taxon>
        <taxon>Spermatophyta</taxon>
        <taxon>Magnoliopsida</taxon>
        <taxon>eudicotyledons</taxon>
        <taxon>Gunneridae</taxon>
        <taxon>Pentapetalae</taxon>
        <taxon>Caryophyllales</taxon>
        <taxon>Cactineae</taxon>
        <taxon>Cactaceae</taxon>
        <taxon>Opuntioideae</taxon>
        <taxon>Opuntia</taxon>
    </lineage>
</organism>
<dbReference type="Pfam" id="PF08263">
    <property type="entry name" value="LRRNT_2"/>
    <property type="match status" value="1"/>
</dbReference>
<dbReference type="Gene3D" id="3.80.10.10">
    <property type="entry name" value="Ribonuclease Inhibitor"/>
    <property type="match status" value="1"/>
</dbReference>
<proteinExistence type="predicted"/>
<dbReference type="EC" id="2.7.11.30" evidence="5"/>
<dbReference type="EMBL" id="GISG01152635">
    <property type="protein sequence ID" value="MBA4647809.1"/>
    <property type="molecule type" value="Transcribed_RNA"/>
</dbReference>
<feature type="signal peptide" evidence="3">
    <location>
        <begin position="1"/>
        <end position="23"/>
    </location>
</feature>
<dbReference type="GO" id="GO:0004675">
    <property type="term" value="F:transmembrane receptor protein serine/threonine kinase activity"/>
    <property type="evidence" value="ECO:0007669"/>
    <property type="project" value="UniProtKB-EC"/>
</dbReference>
<keyword evidence="2" id="KW-0677">Repeat</keyword>
<evidence type="ECO:0000256" key="1">
    <source>
        <dbReference type="ARBA" id="ARBA00022614"/>
    </source>
</evidence>
<accession>A0A7C9DYG2</accession>
<keyword evidence="3" id="KW-0732">Signal</keyword>
<evidence type="ECO:0000259" key="4">
    <source>
        <dbReference type="Pfam" id="PF08263"/>
    </source>
</evidence>
<feature type="chain" id="PRO_5027900631" evidence="3">
    <location>
        <begin position="24"/>
        <end position="119"/>
    </location>
</feature>
<dbReference type="InterPro" id="IPR013210">
    <property type="entry name" value="LRR_N_plant-typ"/>
</dbReference>
<feature type="domain" description="Leucine-rich repeat-containing N-terminal plant-type" evidence="4">
    <location>
        <begin position="27"/>
        <end position="66"/>
    </location>
</feature>
<reference evidence="5" key="2">
    <citation type="submission" date="2020-07" db="EMBL/GenBank/DDBJ databases">
        <authorList>
            <person name="Vera ALvarez R."/>
            <person name="Arias-Moreno D.M."/>
            <person name="Jimenez-Jacinto V."/>
            <person name="Jimenez-Bremont J.F."/>
            <person name="Swaminathan K."/>
            <person name="Moose S.P."/>
            <person name="Guerrero-Gonzalez M.L."/>
            <person name="Marino-Ramirez L."/>
            <person name="Landsman D."/>
            <person name="Rodriguez-Kessler M."/>
            <person name="Delgado-Sanchez P."/>
        </authorList>
    </citation>
    <scope>NUCLEOTIDE SEQUENCE</scope>
    <source>
        <tissue evidence="5">Cladode</tissue>
    </source>
</reference>
<evidence type="ECO:0000313" key="5">
    <source>
        <dbReference type="EMBL" id="MBA4647809.1"/>
    </source>
</evidence>
<keyword evidence="5" id="KW-0418">Kinase</keyword>
<reference evidence="5" key="1">
    <citation type="journal article" date="2013" name="J. Plant Res.">
        <title>Effect of fungi and light on seed germination of three Opuntia species from semiarid lands of central Mexico.</title>
        <authorList>
            <person name="Delgado-Sanchez P."/>
            <person name="Jimenez-Bremont J.F."/>
            <person name="Guerrero-Gonzalez Mde L."/>
            <person name="Flores J."/>
        </authorList>
    </citation>
    <scope>NUCLEOTIDE SEQUENCE</scope>
    <source>
        <tissue evidence="5">Cladode</tissue>
    </source>
</reference>
<keyword evidence="5" id="KW-0675">Receptor</keyword>
<keyword evidence="5" id="KW-0808">Transferase</keyword>
<evidence type="ECO:0000256" key="2">
    <source>
        <dbReference type="ARBA" id="ARBA00022737"/>
    </source>
</evidence>